<reference evidence="1" key="2">
    <citation type="submission" date="2020-10" db="EMBL/GenBank/DDBJ databases">
        <authorList>
            <person name="Cooper E.A."/>
            <person name="Brenton Z.W."/>
            <person name="Flinn B.S."/>
            <person name="Jenkins J."/>
            <person name="Shu S."/>
            <person name="Flowers D."/>
            <person name="Luo F."/>
            <person name="Wang Y."/>
            <person name="Xia P."/>
            <person name="Barry K."/>
            <person name="Daum C."/>
            <person name="Lipzen A."/>
            <person name="Yoshinaga Y."/>
            <person name="Schmutz J."/>
            <person name="Saski C."/>
            <person name="Vermerris W."/>
            <person name="Kresovich S."/>
        </authorList>
    </citation>
    <scope>NUCLEOTIDE SEQUENCE</scope>
</reference>
<evidence type="ECO:0000313" key="2">
    <source>
        <dbReference type="Proteomes" id="UP000807115"/>
    </source>
</evidence>
<evidence type="ECO:0000313" key="1">
    <source>
        <dbReference type="EMBL" id="KAG0549181.1"/>
    </source>
</evidence>
<dbReference type="Proteomes" id="UP000807115">
    <property type="component" value="Chromosome 1"/>
</dbReference>
<reference evidence="1" key="1">
    <citation type="journal article" date="2019" name="BMC Genomics">
        <title>A new reference genome for Sorghum bicolor reveals high levels of sequence similarity between sweet and grain genotypes: implications for the genetics of sugar metabolism.</title>
        <authorList>
            <person name="Cooper E.A."/>
            <person name="Brenton Z.W."/>
            <person name="Flinn B.S."/>
            <person name="Jenkins J."/>
            <person name="Shu S."/>
            <person name="Flowers D."/>
            <person name="Luo F."/>
            <person name="Wang Y."/>
            <person name="Xia P."/>
            <person name="Barry K."/>
            <person name="Daum C."/>
            <person name="Lipzen A."/>
            <person name="Yoshinaga Y."/>
            <person name="Schmutz J."/>
            <person name="Saski C."/>
            <person name="Vermerris W."/>
            <person name="Kresovich S."/>
        </authorList>
    </citation>
    <scope>NUCLEOTIDE SEQUENCE</scope>
</reference>
<dbReference type="EMBL" id="CM027680">
    <property type="protein sequence ID" value="KAG0549181.1"/>
    <property type="molecule type" value="Genomic_DNA"/>
</dbReference>
<sequence>MLLFRWKTSHGSVQNVSWCCFQLSNAVFSNSETNSQYLIPGVDCDYSSIRSALHLSFVLPIATGAGLEKTLLDK</sequence>
<name>A0A921S0C4_SORBI</name>
<gene>
    <name evidence="1" type="ORF">BDA96_01G233300</name>
</gene>
<comment type="caution">
    <text evidence="1">The sequence shown here is derived from an EMBL/GenBank/DDBJ whole genome shotgun (WGS) entry which is preliminary data.</text>
</comment>
<dbReference type="AlphaFoldDB" id="A0A921S0C4"/>
<proteinExistence type="predicted"/>
<accession>A0A921S0C4</accession>
<organism evidence="1 2">
    <name type="scientific">Sorghum bicolor</name>
    <name type="common">Sorghum</name>
    <name type="synonym">Sorghum vulgare</name>
    <dbReference type="NCBI Taxonomy" id="4558"/>
    <lineage>
        <taxon>Eukaryota</taxon>
        <taxon>Viridiplantae</taxon>
        <taxon>Streptophyta</taxon>
        <taxon>Embryophyta</taxon>
        <taxon>Tracheophyta</taxon>
        <taxon>Spermatophyta</taxon>
        <taxon>Magnoliopsida</taxon>
        <taxon>Liliopsida</taxon>
        <taxon>Poales</taxon>
        <taxon>Poaceae</taxon>
        <taxon>PACMAD clade</taxon>
        <taxon>Panicoideae</taxon>
        <taxon>Andropogonodae</taxon>
        <taxon>Andropogoneae</taxon>
        <taxon>Sorghinae</taxon>
        <taxon>Sorghum</taxon>
    </lineage>
</organism>
<protein>
    <submittedName>
        <fullName evidence="1">Uncharacterized protein</fullName>
    </submittedName>
</protein>